<dbReference type="PANTHER" id="PTHR11188">
    <property type="entry name" value="ARRESTIN DOMAIN CONTAINING PROTEIN"/>
    <property type="match status" value="1"/>
</dbReference>
<evidence type="ECO:0000313" key="5">
    <source>
        <dbReference type="Proteomes" id="UP000265160"/>
    </source>
</evidence>
<dbReference type="Proteomes" id="UP000265160">
    <property type="component" value="LG12"/>
</dbReference>
<dbReference type="InterPro" id="IPR011022">
    <property type="entry name" value="Arrestin_C-like"/>
</dbReference>
<dbReference type="InterPro" id="IPR014756">
    <property type="entry name" value="Ig_E-set"/>
</dbReference>
<dbReference type="SMART" id="SM01017">
    <property type="entry name" value="Arrestin_C"/>
    <property type="match status" value="1"/>
</dbReference>
<dbReference type="InterPro" id="IPR050357">
    <property type="entry name" value="Arrestin_domain-protein"/>
</dbReference>
<dbReference type="PANTHER" id="PTHR11188:SF135">
    <property type="entry name" value="ARRESTIN DOMAIN CONTAINING 3-LIKE-RELATED"/>
    <property type="match status" value="1"/>
</dbReference>
<reference evidence="4 5" key="1">
    <citation type="journal article" date="2014" name="Nature">
        <title>The genomic substrate for adaptive radiation in African cichlid fish.</title>
        <authorList>
            <person name="Brawand D."/>
            <person name="Wagner C.E."/>
            <person name="Li Y.I."/>
            <person name="Malinsky M."/>
            <person name="Keller I."/>
            <person name="Fan S."/>
            <person name="Simakov O."/>
            <person name="Ng A.Y."/>
            <person name="Lim Z.W."/>
            <person name="Bezault E."/>
            <person name="Turner-Maier J."/>
            <person name="Johnson J."/>
            <person name="Alcazar R."/>
            <person name="Noh H.J."/>
            <person name="Russell P."/>
            <person name="Aken B."/>
            <person name="Alfoldi J."/>
            <person name="Amemiya C."/>
            <person name="Azzouzi N."/>
            <person name="Baroiller J.F."/>
            <person name="Barloy-Hubler F."/>
            <person name="Berlin A."/>
            <person name="Bloomquist R."/>
            <person name="Carleton K.L."/>
            <person name="Conte M.A."/>
            <person name="D'Cotta H."/>
            <person name="Eshel O."/>
            <person name="Gaffney L."/>
            <person name="Galibert F."/>
            <person name="Gante H.F."/>
            <person name="Gnerre S."/>
            <person name="Greuter L."/>
            <person name="Guyon R."/>
            <person name="Haddad N.S."/>
            <person name="Haerty W."/>
            <person name="Harris R.M."/>
            <person name="Hofmann H.A."/>
            <person name="Hourlier T."/>
            <person name="Hulata G."/>
            <person name="Jaffe D.B."/>
            <person name="Lara M."/>
            <person name="Lee A.P."/>
            <person name="MacCallum I."/>
            <person name="Mwaiko S."/>
            <person name="Nikaido M."/>
            <person name="Nishihara H."/>
            <person name="Ozouf-Costaz C."/>
            <person name="Penman D.J."/>
            <person name="Przybylski D."/>
            <person name="Rakotomanga M."/>
            <person name="Renn S.C.P."/>
            <person name="Ribeiro F.J."/>
            <person name="Ron M."/>
            <person name="Salzburger W."/>
            <person name="Sanchez-Pulido L."/>
            <person name="Santos M.E."/>
            <person name="Searle S."/>
            <person name="Sharpe T."/>
            <person name="Swofford R."/>
            <person name="Tan F.J."/>
            <person name="Williams L."/>
            <person name="Young S."/>
            <person name="Yin S."/>
            <person name="Okada N."/>
            <person name="Kocher T.D."/>
            <person name="Miska E.A."/>
            <person name="Lander E.S."/>
            <person name="Venkatesh B."/>
            <person name="Fernald R.D."/>
            <person name="Meyer A."/>
            <person name="Ponting C.P."/>
            <person name="Streelman J.T."/>
            <person name="Lindblad-Toh K."/>
            <person name="Seehausen O."/>
            <person name="Di Palma F."/>
        </authorList>
    </citation>
    <scope>NUCLEOTIDE SEQUENCE</scope>
</reference>
<evidence type="ECO:0000256" key="1">
    <source>
        <dbReference type="ARBA" id="ARBA00005298"/>
    </source>
</evidence>
<feature type="domain" description="Arrestin C-terminal-like" evidence="3">
    <location>
        <begin position="169"/>
        <end position="335"/>
    </location>
</feature>
<dbReference type="GO" id="GO:0015031">
    <property type="term" value="P:protein transport"/>
    <property type="evidence" value="ECO:0007669"/>
    <property type="project" value="TreeGrafter"/>
</dbReference>
<dbReference type="InterPro" id="IPR014752">
    <property type="entry name" value="Arrestin-like_C"/>
</dbReference>
<dbReference type="SUPFAM" id="SSF81296">
    <property type="entry name" value="E set domains"/>
    <property type="match status" value="2"/>
</dbReference>
<evidence type="ECO:0000313" key="4">
    <source>
        <dbReference type="Ensembl" id="ENSMZEP00005019626.1"/>
    </source>
</evidence>
<accession>A0A3P9CCM0</accession>
<dbReference type="GeneTree" id="ENSGT00940000165930"/>
<comment type="similarity">
    <text evidence="1">Belongs to the arrestin family.</text>
</comment>
<evidence type="ECO:0000256" key="2">
    <source>
        <dbReference type="SAM" id="MobiDB-lite"/>
    </source>
</evidence>
<proteinExistence type="inferred from homology"/>
<dbReference type="Gene3D" id="2.60.40.640">
    <property type="match status" value="2"/>
</dbReference>
<reference evidence="4" key="3">
    <citation type="submission" date="2025-09" db="UniProtKB">
        <authorList>
            <consortium name="Ensembl"/>
        </authorList>
    </citation>
    <scope>IDENTIFICATION</scope>
</reference>
<dbReference type="GO" id="GO:0005886">
    <property type="term" value="C:plasma membrane"/>
    <property type="evidence" value="ECO:0007669"/>
    <property type="project" value="TreeGrafter"/>
</dbReference>
<dbReference type="Pfam" id="PF02752">
    <property type="entry name" value="Arrestin_C"/>
    <property type="match status" value="1"/>
</dbReference>
<dbReference type="InterPro" id="IPR011021">
    <property type="entry name" value="Arrestin-like_N"/>
</dbReference>
<feature type="region of interest" description="Disordered" evidence="2">
    <location>
        <begin position="347"/>
        <end position="373"/>
    </location>
</feature>
<protein>
    <submittedName>
        <fullName evidence="4">Arrestin domain-containing protein 3</fullName>
    </submittedName>
</protein>
<dbReference type="GO" id="GO:0005737">
    <property type="term" value="C:cytoplasm"/>
    <property type="evidence" value="ECO:0007669"/>
    <property type="project" value="TreeGrafter"/>
</dbReference>
<organism evidence="4 5">
    <name type="scientific">Maylandia zebra</name>
    <name type="common">zebra mbuna</name>
    <dbReference type="NCBI Taxonomy" id="106582"/>
    <lineage>
        <taxon>Eukaryota</taxon>
        <taxon>Metazoa</taxon>
        <taxon>Chordata</taxon>
        <taxon>Craniata</taxon>
        <taxon>Vertebrata</taxon>
        <taxon>Euteleostomi</taxon>
        <taxon>Actinopterygii</taxon>
        <taxon>Neopterygii</taxon>
        <taxon>Teleostei</taxon>
        <taxon>Neoteleostei</taxon>
        <taxon>Acanthomorphata</taxon>
        <taxon>Ovalentaria</taxon>
        <taxon>Cichlomorphae</taxon>
        <taxon>Cichliformes</taxon>
        <taxon>Cichlidae</taxon>
        <taxon>African cichlids</taxon>
        <taxon>Pseudocrenilabrinae</taxon>
        <taxon>Haplochromini</taxon>
        <taxon>Maylandia</taxon>
        <taxon>Maylandia zebra complex</taxon>
    </lineage>
</organism>
<dbReference type="AlphaFoldDB" id="A0A3P9CCM0"/>
<dbReference type="GO" id="GO:0007399">
    <property type="term" value="P:nervous system development"/>
    <property type="evidence" value="ECO:0007669"/>
    <property type="project" value="UniProtKB-ARBA"/>
</dbReference>
<reference evidence="4" key="2">
    <citation type="submission" date="2025-08" db="UniProtKB">
        <authorList>
            <consortium name="Ensembl"/>
        </authorList>
    </citation>
    <scope>IDENTIFICATION</scope>
</reference>
<dbReference type="Pfam" id="PF00339">
    <property type="entry name" value="Arrestin_N"/>
    <property type="match status" value="1"/>
</dbReference>
<evidence type="ECO:0000259" key="3">
    <source>
        <dbReference type="SMART" id="SM01017"/>
    </source>
</evidence>
<sequence>MTIKKFSIEYDAINSKNTFTNGDIINGRIIVEVSGETKIQSLIFRGQGRAKVCWSEHYGQDQTHVYWATEKYYDIKQDILRESRHDGTEVIGKGRHVYPFSFRIPDGILPSTYKGAHGKIVHKVKAELKQSMKITKKTKAHFTFVSKTHMGIPGLLEPQYTCKDKSVLGSGKVSVDVHTTQMGYMQGEALVVTVEINNNSSRTVKPKFILYQKHSFFAQGHRTVYTHDILKDKAEAVEASSGRKTVTKVITIPGDLPPSILNSHIINLEYRLKVNNFPLVTKHGNNKALLKSIIPEQKNLKQFCLCVILFAQVQLNIKCSIDPKLKLPIVIMPAVVKQPHPSAGIGFDTFRNPEKTSWGTTPQQTPPQQTPPQLADLPPPYGAHAMYPTTTLDDYKTAL</sequence>
<keyword evidence="5" id="KW-1185">Reference proteome</keyword>
<name>A0A3P9CCM0_9CICH</name>
<dbReference type="Ensembl" id="ENSMZET00005020255.1">
    <property type="protein sequence ID" value="ENSMZEP00005019626.1"/>
    <property type="gene ID" value="ENSMZEG00005014699.1"/>
</dbReference>